<dbReference type="RefSeq" id="XP_020437715.1">
    <property type="nucleotide sequence ID" value="XM_020572400.1"/>
</dbReference>
<dbReference type="CDD" id="cd16273">
    <property type="entry name" value="SNM1A-1C-like_MBL-fold"/>
    <property type="match status" value="1"/>
</dbReference>
<dbReference type="EMBL" id="ADBJ01000006">
    <property type="protein sequence ID" value="EFA85608.1"/>
    <property type="molecule type" value="Genomic_DNA"/>
</dbReference>
<keyword evidence="3" id="KW-1185">Reference proteome</keyword>
<feature type="compositionally biased region" description="Polar residues" evidence="1">
    <location>
        <begin position="414"/>
        <end position="423"/>
    </location>
</feature>
<dbReference type="STRING" id="670386.D3AZ51"/>
<dbReference type="PANTHER" id="PTHR23240">
    <property type="entry name" value="DNA CROSS-LINK REPAIR PROTEIN PSO2/SNM1-RELATED"/>
    <property type="match status" value="1"/>
</dbReference>
<protein>
    <submittedName>
        <fullName evidence="2">DNA repair metallo-beta-lactamase domain-containing protein</fullName>
    </submittedName>
</protein>
<dbReference type="GO" id="GO:0036297">
    <property type="term" value="P:interstrand cross-link repair"/>
    <property type="evidence" value="ECO:0007669"/>
    <property type="project" value="TreeGrafter"/>
</dbReference>
<feature type="compositionally biased region" description="Acidic residues" evidence="1">
    <location>
        <begin position="59"/>
        <end position="74"/>
    </location>
</feature>
<dbReference type="GO" id="GO:0035312">
    <property type="term" value="F:5'-3' DNA exonuclease activity"/>
    <property type="evidence" value="ECO:0007669"/>
    <property type="project" value="TreeGrafter"/>
</dbReference>
<dbReference type="SUPFAM" id="SSF56281">
    <property type="entry name" value="Metallo-hydrolase/oxidoreductase"/>
    <property type="match status" value="1"/>
</dbReference>
<comment type="caution">
    <text evidence="2">The sequence shown here is derived from an EMBL/GenBank/DDBJ whole genome shotgun (WGS) entry which is preliminary data.</text>
</comment>
<dbReference type="GeneID" id="31356920"/>
<feature type="region of interest" description="Disordered" evidence="1">
    <location>
        <begin position="396"/>
        <end position="423"/>
    </location>
</feature>
<feature type="compositionally biased region" description="Basic and acidic residues" evidence="1">
    <location>
        <begin position="80"/>
        <end position="90"/>
    </location>
</feature>
<dbReference type="GO" id="GO:0006303">
    <property type="term" value="P:double-strand break repair via nonhomologous end joining"/>
    <property type="evidence" value="ECO:0007669"/>
    <property type="project" value="TreeGrafter"/>
</dbReference>
<dbReference type="InParanoid" id="D3AZ51"/>
<feature type="compositionally biased region" description="Low complexity" evidence="1">
    <location>
        <begin position="170"/>
        <end position="212"/>
    </location>
</feature>
<dbReference type="PANTHER" id="PTHR23240:SF6">
    <property type="entry name" value="DNA CROSS-LINK REPAIR 1A PROTEIN"/>
    <property type="match status" value="1"/>
</dbReference>
<feature type="region of interest" description="Disordered" evidence="1">
    <location>
        <begin position="1"/>
        <end position="133"/>
    </location>
</feature>
<dbReference type="GO" id="GO:0003684">
    <property type="term" value="F:damaged DNA binding"/>
    <property type="evidence" value="ECO:0007669"/>
    <property type="project" value="TreeGrafter"/>
</dbReference>
<feature type="compositionally biased region" description="Basic and acidic residues" evidence="1">
    <location>
        <begin position="404"/>
        <end position="413"/>
    </location>
</feature>
<feature type="compositionally biased region" description="Low complexity" evidence="1">
    <location>
        <begin position="153"/>
        <end position="163"/>
    </location>
</feature>
<organism evidence="2 3">
    <name type="scientific">Heterostelium pallidum (strain ATCC 26659 / Pp 5 / PN500)</name>
    <name type="common">Cellular slime mold</name>
    <name type="synonym">Polysphondylium pallidum</name>
    <dbReference type="NCBI Taxonomy" id="670386"/>
    <lineage>
        <taxon>Eukaryota</taxon>
        <taxon>Amoebozoa</taxon>
        <taxon>Evosea</taxon>
        <taxon>Eumycetozoa</taxon>
        <taxon>Dictyostelia</taxon>
        <taxon>Acytosteliales</taxon>
        <taxon>Acytosteliaceae</taxon>
        <taxon>Heterostelium</taxon>
    </lineage>
</organism>
<dbReference type="Gene3D" id="3.60.15.10">
    <property type="entry name" value="Ribonuclease Z/Hydroxyacylglutathione hydrolase-like"/>
    <property type="match status" value="1"/>
</dbReference>
<proteinExistence type="predicted"/>
<evidence type="ECO:0000256" key="1">
    <source>
        <dbReference type="SAM" id="MobiDB-lite"/>
    </source>
</evidence>
<name>D3AZ51_HETP5</name>
<accession>D3AZ51</accession>
<dbReference type="InterPro" id="IPR036866">
    <property type="entry name" value="RibonucZ/Hydroxyglut_hydro"/>
</dbReference>
<gene>
    <name evidence="2" type="primary">dclre1</name>
    <name evidence="2" type="ORF">PPL_01391</name>
</gene>
<evidence type="ECO:0000313" key="2">
    <source>
        <dbReference type="EMBL" id="EFA85608.1"/>
    </source>
</evidence>
<reference evidence="2 3" key="1">
    <citation type="journal article" date="2011" name="Genome Res.">
        <title>Phylogeny-wide analysis of social amoeba genomes highlights ancient origins for complex intercellular communication.</title>
        <authorList>
            <person name="Heidel A.J."/>
            <person name="Lawal H.M."/>
            <person name="Felder M."/>
            <person name="Schilde C."/>
            <person name="Helps N.R."/>
            <person name="Tunggal B."/>
            <person name="Rivero F."/>
            <person name="John U."/>
            <person name="Schleicher M."/>
            <person name="Eichinger L."/>
            <person name="Platzer M."/>
            <person name="Noegel A.A."/>
            <person name="Schaap P."/>
            <person name="Gloeckner G."/>
        </authorList>
    </citation>
    <scope>NUCLEOTIDE SEQUENCE [LARGE SCALE GENOMIC DNA]</scope>
    <source>
        <strain evidence="3">ATCC 26659 / Pp 5 / PN500</strain>
    </source>
</reference>
<feature type="region of interest" description="Disordered" evidence="1">
    <location>
        <begin position="145"/>
        <end position="212"/>
    </location>
</feature>
<dbReference type="AlphaFoldDB" id="D3AZ51"/>
<evidence type="ECO:0000313" key="3">
    <source>
        <dbReference type="Proteomes" id="UP000001396"/>
    </source>
</evidence>
<feature type="compositionally biased region" description="Low complexity" evidence="1">
    <location>
        <begin position="35"/>
        <end position="56"/>
    </location>
</feature>
<dbReference type="Proteomes" id="UP000001396">
    <property type="component" value="Unassembled WGS sequence"/>
</dbReference>
<sequence length="423" mass="48577">MNQFKHVFDDDDDIDIFTTSIPKDIDIDENEYNIKKNNNNNVNNSVNNKEVKQQQQQKEEEEENREDDDYDDFNDNNLSDDDKPHSRNENENEDEENVDKVVDPLDSQSQSLGLDMYIPSDDTPANQQDDNDDFEFDFLADKDLLPNIPPVDQSNSNSKYKSISSRKRTTSTTAKSTSTPKSKQTKSTTSKSKSTPKSTTKKATTTTTTSTKPKRITPSFKIVKGTNFLVDGFQYKSEDYKHYFLSHFHSDHYTGITKTWKFGPIYCSFETGKLVYTKLGVDSEYIKAMPWNTFMKIENVNVAILDANHCPGAAMFLFCVDGEYTLHTGDFRYNSKMADYPLLRDIKLTRLYLDNTFCDPQYVFPPQQQIVREVADIVARENDGRTLFLFGEDIVGGGTTTENENTREQRETPDSQLFRSGHR</sequence>